<reference evidence="3 4" key="1">
    <citation type="journal article" date="2011" name="J. Bacteriol.">
        <title>Complete genome sequences of two hemotropic Mycoplasmas, Mycoplasma haemofelis strain Ohio2 and Mycoplasma suis strain Illinois.</title>
        <authorList>
            <person name="Messick J.B."/>
            <person name="Santos A.P."/>
            <person name="Guimaraes A.M."/>
        </authorList>
    </citation>
    <scope>NUCLEOTIDE SEQUENCE [LARGE SCALE GENOMIC DNA]</scope>
    <source>
        <strain evidence="3 4">Illinois</strain>
    </source>
</reference>
<feature type="compositionally biased region" description="Polar residues" evidence="1">
    <location>
        <begin position="76"/>
        <end position="103"/>
    </location>
</feature>
<protein>
    <submittedName>
        <fullName evidence="3">Uncharacterized protein</fullName>
    </submittedName>
</protein>
<feature type="region of interest" description="Disordered" evidence="1">
    <location>
        <begin position="42"/>
        <end position="118"/>
    </location>
</feature>
<gene>
    <name evidence="3" type="ordered locus">MSU_0141</name>
</gene>
<evidence type="ECO:0000256" key="1">
    <source>
        <dbReference type="SAM" id="MobiDB-lite"/>
    </source>
</evidence>
<dbReference type="EMBL" id="CP002525">
    <property type="protein sequence ID" value="ADX97685.1"/>
    <property type="molecule type" value="Genomic_DNA"/>
</dbReference>
<evidence type="ECO:0000313" key="4">
    <source>
        <dbReference type="Proteomes" id="UP000007484"/>
    </source>
</evidence>
<proteinExistence type="predicted"/>
<dbReference type="STRING" id="768700.MSU_0141"/>
<dbReference type="Proteomes" id="UP000007484">
    <property type="component" value="Chromosome"/>
</dbReference>
<keyword evidence="4" id="KW-1185">Reference proteome</keyword>
<organism evidence="3 4">
    <name type="scientific">Mycoplasma suis (strain Illinois)</name>
    <dbReference type="NCBI Taxonomy" id="768700"/>
    <lineage>
        <taxon>Bacteria</taxon>
        <taxon>Bacillati</taxon>
        <taxon>Mycoplasmatota</taxon>
        <taxon>Mollicutes</taxon>
        <taxon>Mycoplasmataceae</taxon>
        <taxon>Mycoplasma</taxon>
    </lineage>
</organism>
<feature type="compositionally biased region" description="Basic and acidic residues" evidence="1">
    <location>
        <begin position="43"/>
        <end position="61"/>
    </location>
</feature>
<name>F0QQB5_MYCSL</name>
<sequence>MSYLFKTLFLSLSLGGTAAGGSYGIGYLINGKGGGKSRTLVRRSAENRGTDSHSSPSEKGESGPQTTRNDNHEASSRASSVSTGTEDSGATNSGTHSAQTQSNLGGGNNLRSEESISTSISLNREKQVDAELIYNQYFSGDGECYQLTFKNGNKENKKVSSSSCKDLKSIFWNTKDNQNPVFWLRTTQNKIQEILKEYQSLFGEENIEKLISGNNQNFKNRSLKCEKEIQSDQDVVVSCHGIVGSNNLDGGDDDEDEED</sequence>
<keyword evidence="2" id="KW-0732">Signal</keyword>
<dbReference type="KEGG" id="mss:MSU_0141"/>
<dbReference type="HOGENOM" id="CLU_1072915_0_0_14"/>
<feature type="chain" id="PRO_5003254499" evidence="2">
    <location>
        <begin position="19"/>
        <end position="259"/>
    </location>
</feature>
<feature type="signal peptide" evidence="2">
    <location>
        <begin position="1"/>
        <end position="18"/>
    </location>
</feature>
<evidence type="ECO:0000313" key="3">
    <source>
        <dbReference type="EMBL" id="ADX97685.1"/>
    </source>
</evidence>
<dbReference type="AlphaFoldDB" id="F0QQB5"/>
<accession>F0QQB5</accession>
<evidence type="ECO:0000256" key="2">
    <source>
        <dbReference type="SAM" id="SignalP"/>
    </source>
</evidence>
<dbReference type="RefSeq" id="WP_013608836.1">
    <property type="nucleotide sequence ID" value="NC_015155.1"/>
</dbReference>